<reference evidence="2 3" key="1">
    <citation type="journal article" date="2022" name="Int. J. Syst. Evol. Microbiol.">
        <title>Pseudomonas fitomaticsae sp. nov., isolated at Marimurtra Botanical Garden in Blanes, Catalonia, Spain.</title>
        <authorList>
            <person name="Atanasov K.E."/>
            <person name="Galbis D.M."/>
            <person name="Cornado D."/>
            <person name="Serpico A."/>
            <person name="Sanchez G."/>
            <person name="Bosch M."/>
            <person name="Ferrer A."/>
            <person name="Altabella T."/>
        </authorList>
    </citation>
    <scope>NUCLEOTIDE SEQUENCE [LARGE SCALE GENOMIC DNA]</scope>
    <source>
        <strain evidence="2 3">FIT81</strain>
    </source>
</reference>
<evidence type="ECO:0000256" key="1">
    <source>
        <dbReference type="SAM" id="MobiDB-lite"/>
    </source>
</evidence>
<organism evidence="2 3">
    <name type="scientific">Pseudomonas fitomaticsae</name>
    <dbReference type="NCBI Taxonomy" id="2837969"/>
    <lineage>
        <taxon>Bacteria</taxon>
        <taxon>Pseudomonadati</taxon>
        <taxon>Pseudomonadota</taxon>
        <taxon>Gammaproteobacteria</taxon>
        <taxon>Pseudomonadales</taxon>
        <taxon>Pseudomonadaceae</taxon>
        <taxon>Pseudomonas</taxon>
    </lineage>
</organism>
<feature type="region of interest" description="Disordered" evidence="1">
    <location>
        <begin position="59"/>
        <end position="83"/>
    </location>
</feature>
<feature type="compositionally biased region" description="Basic and acidic residues" evidence="1">
    <location>
        <begin position="59"/>
        <end position="74"/>
    </location>
</feature>
<keyword evidence="3" id="KW-1185">Reference proteome</keyword>
<dbReference type="EMBL" id="CP075567">
    <property type="protein sequence ID" value="UFP97834.1"/>
    <property type="molecule type" value="Genomic_DNA"/>
</dbReference>
<protein>
    <submittedName>
        <fullName evidence="2">Uncharacterized protein</fullName>
    </submittedName>
</protein>
<gene>
    <name evidence="2" type="ORF">KJY40_17415</name>
</gene>
<evidence type="ECO:0000313" key="2">
    <source>
        <dbReference type="EMBL" id="UFP97834.1"/>
    </source>
</evidence>
<dbReference type="Proteomes" id="UP001162907">
    <property type="component" value="Chromosome"/>
</dbReference>
<name>A0ABY3PV71_9PSED</name>
<accession>A0ABY3PV71</accession>
<proteinExistence type="predicted"/>
<sequence length="83" mass="9396">MSRADFHLQNLDRAREEARRLFTAKAEMKGAWLGWVASQIYALQPAEYASMVRRELKSLQEMSEKQPCPDHAPEKAGTSSTVS</sequence>
<evidence type="ECO:0000313" key="3">
    <source>
        <dbReference type="Proteomes" id="UP001162907"/>
    </source>
</evidence>